<organism evidence="3 4">
    <name type="scientific">Sphingobium fluviale</name>
    <dbReference type="NCBI Taxonomy" id="2506423"/>
    <lineage>
        <taxon>Bacteria</taxon>
        <taxon>Pseudomonadati</taxon>
        <taxon>Pseudomonadota</taxon>
        <taxon>Alphaproteobacteria</taxon>
        <taxon>Sphingomonadales</taxon>
        <taxon>Sphingomonadaceae</taxon>
        <taxon>Sphingobium</taxon>
    </lineage>
</organism>
<proteinExistence type="predicted"/>
<reference evidence="4" key="1">
    <citation type="submission" date="2019-01" db="EMBL/GenBank/DDBJ databases">
        <title>Cytophagaceae bacterium strain CAR-16.</title>
        <authorList>
            <person name="Chen W.-M."/>
        </authorList>
    </citation>
    <scope>NUCLEOTIDE SEQUENCE [LARGE SCALE GENOMIC DNA]</scope>
    <source>
        <strain evidence="4">CHR27</strain>
    </source>
</reference>
<gene>
    <name evidence="3" type="ORF">EQG66_03910</name>
</gene>
<feature type="transmembrane region" description="Helical" evidence="1">
    <location>
        <begin position="58"/>
        <end position="77"/>
    </location>
</feature>
<name>A0A4V1N403_9SPHN</name>
<evidence type="ECO:0000313" key="4">
    <source>
        <dbReference type="Proteomes" id="UP000290958"/>
    </source>
</evidence>
<keyword evidence="1" id="KW-0472">Membrane</keyword>
<dbReference type="RefSeq" id="WP_129403216.1">
    <property type="nucleotide sequence ID" value="NZ_SBKP01000002.1"/>
</dbReference>
<dbReference type="NCBIfam" id="NF047864">
    <property type="entry name" value="CBU_0592_membra"/>
    <property type="match status" value="1"/>
</dbReference>
<dbReference type="InterPro" id="IPR058058">
    <property type="entry name" value="CBU_0592-like"/>
</dbReference>
<dbReference type="OrthoDB" id="3256397at2"/>
<dbReference type="Pfam" id="PF26604">
    <property type="entry name" value="CBU_0592"/>
    <property type="match status" value="1"/>
</dbReference>
<keyword evidence="4" id="KW-1185">Reference proteome</keyword>
<keyword evidence="1" id="KW-0812">Transmembrane</keyword>
<comment type="caution">
    <text evidence="3">The sequence shown here is derived from an EMBL/GenBank/DDBJ whole genome shotgun (WGS) entry which is preliminary data.</text>
</comment>
<keyword evidence="1" id="KW-1133">Transmembrane helix</keyword>
<feature type="domain" description="CBU-0592-like" evidence="2">
    <location>
        <begin position="6"/>
        <end position="78"/>
    </location>
</feature>
<protein>
    <recommendedName>
        <fullName evidence="2">CBU-0592-like domain-containing protein</fullName>
    </recommendedName>
</protein>
<dbReference type="AlphaFoldDB" id="A0A4V1N403"/>
<accession>A0A4V1N403</accession>
<evidence type="ECO:0000313" key="3">
    <source>
        <dbReference type="EMBL" id="RXR30466.1"/>
    </source>
</evidence>
<dbReference type="Proteomes" id="UP000290958">
    <property type="component" value="Unassembled WGS sequence"/>
</dbReference>
<evidence type="ECO:0000256" key="1">
    <source>
        <dbReference type="SAM" id="Phobius"/>
    </source>
</evidence>
<dbReference type="EMBL" id="SBKP01000002">
    <property type="protein sequence ID" value="RXR30466.1"/>
    <property type="molecule type" value="Genomic_DNA"/>
</dbReference>
<feature type="transmembrane region" description="Helical" evidence="1">
    <location>
        <begin position="6"/>
        <end position="23"/>
    </location>
</feature>
<evidence type="ECO:0000259" key="2">
    <source>
        <dbReference type="Pfam" id="PF26604"/>
    </source>
</evidence>
<sequence>MSVLIEAIGWGGASLILSAYVANSNGWLNRQDWRYQLLNLVGACSFVLYTAAHSTWATMTLNGIWACVAAVALVRIVRGGGRNVSEK</sequence>